<evidence type="ECO:0000313" key="6">
    <source>
        <dbReference type="Proteomes" id="UP000241394"/>
    </source>
</evidence>
<comment type="similarity">
    <text evidence="1 4">Belongs to the plant dirigent protein family.</text>
</comment>
<evidence type="ECO:0000256" key="2">
    <source>
        <dbReference type="ARBA" id="ARBA00011738"/>
    </source>
</evidence>
<keyword evidence="6" id="KW-1185">Reference proteome</keyword>
<evidence type="ECO:0000256" key="4">
    <source>
        <dbReference type="RuleBase" id="RU363099"/>
    </source>
</evidence>
<dbReference type="OMA" id="FAHANIA"/>
<reference evidence="6" key="2">
    <citation type="journal article" date="2018" name="BMC Genomics">
        <title>A manually annotated Actinidia chinensis var. chinensis (kiwifruit) genome highlights the challenges associated with draft genomes and gene prediction in plants.</title>
        <authorList>
            <person name="Pilkington S.M."/>
            <person name="Crowhurst R."/>
            <person name="Hilario E."/>
            <person name="Nardozza S."/>
            <person name="Fraser L."/>
            <person name="Peng Y."/>
            <person name="Gunaseelan K."/>
            <person name="Simpson R."/>
            <person name="Tahir J."/>
            <person name="Deroles S.C."/>
            <person name="Templeton K."/>
            <person name="Luo Z."/>
            <person name="Davy M."/>
            <person name="Cheng C."/>
            <person name="McNeilage M."/>
            <person name="Scaglione D."/>
            <person name="Liu Y."/>
            <person name="Zhang Q."/>
            <person name="Datson P."/>
            <person name="De Silva N."/>
            <person name="Gardiner S.E."/>
            <person name="Bassett H."/>
            <person name="Chagne D."/>
            <person name="McCallum J."/>
            <person name="Dzierzon H."/>
            <person name="Deng C."/>
            <person name="Wang Y.Y."/>
            <person name="Barron L."/>
            <person name="Manako K."/>
            <person name="Bowen J."/>
            <person name="Foster T.M."/>
            <person name="Erridge Z.A."/>
            <person name="Tiffin H."/>
            <person name="Waite C.N."/>
            <person name="Davies K.M."/>
            <person name="Grierson E.P."/>
            <person name="Laing W.A."/>
            <person name="Kirk R."/>
            <person name="Chen X."/>
            <person name="Wood M."/>
            <person name="Montefiori M."/>
            <person name="Brummell D.A."/>
            <person name="Schwinn K.E."/>
            <person name="Catanach A."/>
            <person name="Fullerton C."/>
            <person name="Li D."/>
            <person name="Meiyalaghan S."/>
            <person name="Nieuwenhuizen N."/>
            <person name="Read N."/>
            <person name="Prakash R."/>
            <person name="Hunter D."/>
            <person name="Zhang H."/>
            <person name="McKenzie M."/>
            <person name="Knabel M."/>
            <person name="Harris A."/>
            <person name="Allan A.C."/>
            <person name="Gleave A."/>
            <person name="Chen A."/>
            <person name="Janssen B.J."/>
            <person name="Plunkett B."/>
            <person name="Ampomah-Dwamena C."/>
            <person name="Voogd C."/>
            <person name="Leif D."/>
            <person name="Lafferty D."/>
            <person name="Souleyre E.J.F."/>
            <person name="Varkonyi-Gasic E."/>
            <person name="Gambi F."/>
            <person name="Hanley J."/>
            <person name="Yao J.L."/>
            <person name="Cheung J."/>
            <person name="David K.M."/>
            <person name="Warren B."/>
            <person name="Marsh K."/>
            <person name="Snowden K.C."/>
            <person name="Lin-Wang K."/>
            <person name="Brian L."/>
            <person name="Martinez-Sanchez M."/>
            <person name="Wang M."/>
            <person name="Ileperuma N."/>
            <person name="Macnee N."/>
            <person name="Campin R."/>
            <person name="McAtee P."/>
            <person name="Drummond R.S.M."/>
            <person name="Espley R.V."/>
            <person name="Ireland H.S."/>
            <person name="Wu R."/>
            <person name="Atkinson R.G."/>
            <person name="Karunairetnam S."/>
            <person name="Bulley S."/>
            <person name="Chunkath S."/>
            <person name="Hanley Z."/>
            <person name="Storey R."/>
            <person name="Thrimawithana A.H."/>
            <person name="Thomson S."/>
            <person name="David C."/>
            <person name="Testolin R."/>
            <person name="Huang H."/>
            <person name="Hellens R.P."/>
            <person name="Schaffer R.J."/>
        </authorList>
    </citation>
    <scope>NUCLEOTIDE SEQUENCE [LARGE SCALE GENOMIC DNA]</scope>
    <source>
        <strain evidence="6">cv. Red5</strain>
    </source>
</reference>
<dbReference type="InParanoid" id="A0A2R6R6X1"/>
<dbReference type="InterPro" id="IPR004265">
    <property type="entry name" value="Dirigent"/>
</dbReference>
<comment type="subcellular location">
    <subcellularLocation>
        <location evidence="4">Secreted</location>
        <location evidence="4">Extracellular space</location>
        <location evidence="4">Apoplast</location>
    </subcellularLocation>
</comment>
<dbReference type="Gramene" id="PSS21737">
    <property type="protein sequence ID" value="PSS21737"/>
    <property type="gene ID" value="CEY00_Acc10786"/>
</dbReference>
<dbReference type="Gene3D" id="2.40.480.10">
    <property type="entry name" value="Allene oxide cyclase-like"/>
    <property type="match status" value="1"/>
</dbReference>
<accession>A0A2R6R6X1</accession>
<protein>
    <recommendedName>
        <fullName evidence="4">Dirigent protein</fullName>
    </recommendedName>
</protein>
<feature type="chain" id="PRO_5015216541" description="Dirigent protein" evidence="4">
    <location>
        <begin position="18"/>
        <end position="191"/>
    </location>
</feature>
<dbReference type="OrthoDB" id="1864232at2759"/>
<proteinExistence type="inferred from homology"/>
<sequence>MGKAAITLILLCSAVMAVPVAHGIAKGPKAVEEWFQKLSHKKEKLTKLRFYFHDTLSGKTPTAVRVAQANTTSTSPTLFGVIFMIDDPLTIGPQPNSTIVGRAQGFYGSAGIKDLGLLMTMNLVFTAGKFNGSSLSVLGRNAALEQYREMPVVGGSGVFRLARGIATAKTHWFDYGTGDAIVEYQVVVIHY</sequence>
<evidence type="ECO:0000256" key="1">
    <source>
        <dbReference type="ARBA" id="ARBA00010746"/>
    </source>
</evidence>
<gene>
    <name evidence="5" type="ORF">CEY00_Acc10786</name>
</gene>
<comment type="caution">
    <text evidence="5">The sequence shown here is derived from an EMBL/GenBank/DDBJ whole genome shotgun (WGS) entry which is preliminary data.</text>
</comment>
<keyword evidence="4" id="KW-0052">Apoplast</keyword>
<dbReference type="STRING" id="1590841.A0A2R6R6X1"/>
<reference evidence="5 6" key="1">
    <citation type="submission" date="2017-07" db="EMBL/GenBank/DDBJ databases">
        <title>An improved, manually edited Actinidia chinensis var. chinensis (kiwifruit) genome highlights the challenges associated with draft genomes and gene prediction in plants.</title>
        <authorList>
            <person name="Pilkington S."/>
            <person name="Crowhurst R."/>
            <person name="Hilario E."/>
            <person name="Nardozza S."/>
            <person name="Fraser L."/>
            <person name="Peng Y."/>
            <person name="Gunaseelan K."/>
            <person name="Simpson R."/>
            <person name="Tahir J."/>
            <person name="Deroles S."/>
            <person name="Templeton K."/>
            <person name="Luo Z."/>
            <person name="Davy M."/>
            <person name="Cheng C."/>
            <person name="Mcneilage M."/>
            <person name="Scaglione D."/>
            <person name="Liu Y."/>
            <person name="Zhang Q."/>
            <person name="Datson P."/>
            <person name="De Silva N."/>
            <person name="Gardiner S."/>
            <person name="Bassett H."/>
            <person name="Chagne D."/>
            <person name="Mccallum J."/>
            <person name="Dzierzon H."/>
            <person name="Deng C."/>
            <person name="Wang Y.-Y."/>
            <person name="Barron N."/>
            <person name="Manako K."/>
            <person name="Bowen J."/>
            <person name="Foster T."/>
            <person name="Erridge Z."/>
            <person name="Tiffin H."/>
            <person name="Waite C."/>
            <person name="Davies K."/>
            <person name="Grierson E."/>
            <person name="Laing W."/>
            <person name="Kirk R."/>
            <person name="Chen X."/>
            <person name="Wood M."/>
            <person name="Montefiori M."/>
            <person name="Brummell D."/>
            <person name="Schwinn K."/>
            <person name="Catanach A."/>
            <person name="Fullerton C."/>
            <person name="Li D."/>
            <person name="Meiyalaghan S."/>
            <person name="Nieuwenhuizen N."/>
            <person name="Read N."/>
            <person name="Prakash R."/>
            <person name="Hunter D."/>
            <person name="Zhang H."/>
            <person name="Mckenzie M."/>
            <person name="Knabel M."/>
            <person name="Harris A."/>
            <person name="Allan A."/>
            <person name="Chen A."/>
            <person name="Janssen B."/>
            <person name="Plunkett B."/>
            <person name="Dwamena C."/>
            <person name="Voogd C."/>
            <person name="Leif D."/>
            <person name="Lafferty D."/>
            <person name="Souleyre E."/>
            <person name="Varkonyi-Gasic E."/>
            <person name="Gambi F."/>
            <person name="Hanley J."/>
            <person name="Yao J.-L."/>
            <person name="Cheung J."/>
            <person name="David K."/>
            <person name="Warren B."/>
            <person name="Marsh K."/>
            <person name="Snowden K."/>
            <person name="Lin-Wang K."/>
            <person name="Brian L."/>
            <person name="Martinez-Sanchez M."/>
            <person name="Wang M."/>
            <person name="Ileperuma N."/>
            <person name="Macnee N."/>
            <person name="Campin R."/>
            <person name="Mcatee P."/>
            <person name="Drummond R."/>
            <person name="Espley R."/>
            <person name="Ireland H."/>
            <person name="Wu R."/>
            <person name="Atkinson R."/>
            <person name="Karunairetnam S."/>
            <person name="Bulley S."/>
            <person name="Chunkath S."/>
            <person name="Hanley Z."/>
            <person name="Storey R."/>
            <person name="Thrimawithana A."/>
            <person name="Thomson S."/>
            <person name="David C."/>
            <person name="Testolin R."/>
        </authorList>
    </citation>
    <scope>NUCLEOTIDE SEQUENCE [LARGE SCALE GENOMIC DNA]</scope>
    <source>
        <strain evidence="6">cv. Red5</strain>
        <tissue evidence="5">Young leaf</tissue>
    </source>
</reference>
<dbReference type="Proteomes" id="UP000241394">
    <property type="component" value="Chromosome LG9"/>
</dbReference>
<organism evidence="5 6">
    <name type="scientific">Actinidia chinensis var. chinensis</name>
    <name type="common">Chinese soft-hair kiwi</name>
    <dbReference type="NCBI Taxonomy" id="1590841"/>
    <lineage>
        <taxon>Eukaryota</taxon>
        <taxon>Viridiplantae</taxon>
        <taxon>Streptophyta</taxon>
        <taxon>Embryophyta</taxon>
        <taxon>Tracheophyta</taxon>
        <taxon>Spermatophyta</taxon>
        <taxon>Magnoliopsida</taxon>
        <taxon>eudicotyledons</taxon>
        <taxon>Gunneridae</taxon>
        <taxon>Pentapetalae</taxon>
        <taxon>asterids</taxon>
        <taxon>Ericales</taxon>
        <taxon>Actinidiaceae</taxon>
        <taxon>Actinidia</taxon>
    </lineage>
</organism>
<keyword evidence="3 4" id="KW-0964">Secreted</keyword>
<dbReference type="GO" id="GO:0009699">
    <property type="term" value="P:phenylpropanoid biosynthetic process"/>
    <property type="evidence" value="ECO:0007669"/>
    <property type="project" value="UniProtKB-ARBA"/>
</dbReference>
<evidence type="ECO:0000313" key="5">
    <source>
        <dbReference type="EMBL" id="PSS21737.1"/>
    </source>
</evidence>
<dbReference type="PANTHER" id="PTHR21495">
    <property type="entry name" value="NUCLEOPORIN-RELATED"/>
    <property type="match status" value="1"/>
</dbReference>
<dbReference type="AlphaFoldDB" id="A0A2R6R6X1"/>
<dbReference type="GO" id="GO:0048046">
    <property type="term" value="C:apoplast"/>
    <property type="evidence" value="ECO:0007669"/>
    <property type="project" value="UniProtKB-SubCell"/>
</dbReference>
<comment type="function">
    <text evidence="4">Dirigent proteins impart stereoselectivity on the phenoxy radical-coupling reaction, yielding optically active lignans from two molecules of coniferyl alcohol in the biosynthesis of lignans, flavonolignans, and alkaloids and thus plays a central role in plant secondary metabolism.</text>
</comment>
<name>A0A2R6R6X1_ACTCC</name>
<dbReference type="EMBL" id="NKQK01000009">
    <property type="protein sequence ID" value="PSS21737.1"/>
    <property type="molecule type" value="Genomic_DNA"/>
</dbReference>
<dbReference type="Pfam" id="PF03018">
    <property type="entry name" value="Dirigent"/>
    <property type="match status" value="1"/>
</dbReference>
<dbReference type="InterPro" id="IPR044859">
    <property type="entry name" value="Allene_oxi_cyc_Dirigent"/>
</dbReference>
<feature type="signal peptide" evidence="4">
    <location>
        <begin position="1"/>
        <end position="17"/>
    </location>
</feature>
<evidence type="ECO:0000256" key="3">
    <source>
        <dbReference type="ARBA" id="ARBA00022525"/>
    </source>
</evidence>
<comment type="subunit">
    <text evidence="2 4">Homodimer.</text>
</comment>
<keyword evidence="4" id="KW-0732">Signal</keyword>